<feature type="compositionally biased region" description="Polar residues" evidence="1">
    <location>
        <begin position="834"/>
        <end position="854"/>
    </location>
</feature>
<dbReference type="InterPro" id="IPR051492">
    <property type="entry name" value="Dynamin-Rho_GEF"/>
</dbReference>
<dbReference type="PROSITE" id="PS50010">
    <property type="entry name" value="DH_2"/>
    <property type="match status" value="1"/>
</dbReference>
<dbReference type="PANTHER" id="PTHR22834">
    <property type="entry name" value="NUCLEAR FUSION PROTEIN FUS2"/>
    <property type="match status" value="1"/>
</dbReference>
<accession>A0A0D2QAY6</accession>
<dbReference type="SMART" id="SM00325">
    <property type="entry name" value="RhoGEF"/>
    <property type="match status" value="1"/>
</dbReference>
<dbReference type="EMBL" id="KN817520">
    <property type="protein sequence ID" value="KJA28825.1"/>
    <property type="molecule type" value="Genomic_DNA"/>
</dbReference>
<gene>
    <name evidence="3" type="ORF">HYPSUDRAFT_621227</name>
</gene>
<dbReference type="GO" id="GO:0031991">
    <property type="term" value="P:regulation of actomyosin contractile ring contraction"/>
    <property type="evidence" value="ECO:0007669"/>
    <property type="project" value="TreeGrafter"/>
</dbReference>
<feature type="domain" description="DH" evidence="2">
    <location>
        <begin position="1"/>
        <end position="154"/>
    </location>
</feature>
<feature type="region of interest" description="Disordered" evidence="1">
    <location>
        <begin position="774"/>
        <end position="867"/>
    </location>
</feature>
<evidence type="ECO:0000259" key="2">
    <source>
        <dbReference type="PROSITE" id="PS50010"/>
    </source>
</evidence>
<feature type="region of interest" description="Disordered" evidence="1">
    <location>
        <begin position="517"/>
        <end position="559"/>
    </location>
</feature>
<sequence length="957" mass="105563">MTADDAKIIFSNVSELAIFADLFTEELELALGDVVDGGQGEDCVGALFLRIIPDLEKPYKHYITRHPTALQHLQALPQTPGLQAYLSYTQTVASTVSHAWDLSSLLIKPVQRLLKYPLLLAAISDETPDSHPDKENLKLARTKIEEIARNVNEGRRRAEVVKDVLANKTPRKTSTPVGVAASVNLSKVKSLRHGGVTAATMRVSQLTEGGPGGASEAAQVDAMQAELKRIEVFAQQFAKNIVDWGKMTANVMLALRGWALSFGKVIGLTPDQNSEAFEAFLAVVTQGLLPLTADLDAAINERLLKDMAHLLMTMSQPLKLLASMAEQEPYHYHLLTMPVSQKNRPPPALLAASTNYLALRGQLAAELPTYLALLHRGCAVFVRRLADIQTRFWRDVKERWAELWEMLRVEEELNAGYEETCMVWHARWADVDEVVRALGITSPVPVHVVPVMAQAQAQANAQANLGRGYATLQAQHLQMLEKERERERQNVGKRYDSYYAYPDFYAPMAPQLSTVKEREREKLEKEQKEQKEREREQKARDREQREREKLYERTSKGKPNAAVAAMAVAINLAALNPPHATSSSGTSLYSVSGPMPLGSLTSVTYSRDSRDSGSRRGRGRGTSDASTLASTSRSSGSGNTGSSANSSYRPPSQDSARQPSETRTPPARRRTHGHGLSQDFEDYMSISSSSIPPSYEGGQYPYSTPPSNGRTNPLGRRKSMPLAHHSSTDQASVLTNTTIQTLSQAPQLPNGAGYVVDGDRVYYQPPIDEWEQYQLQQGISPSRSKEKEKRPERDRGRTSLSHPQSMPTMSAPAVASPKAKSKERPTHTRKRSGSTKSITSFFTGGSSDRNSNSAPPDPQPLTASQRDSWVSKPAKYVCQVIHPCRPPASVQYYSFPFFTLLVGDLYQVLQEAGHPSIHPKLPLYVDDGEDCLLLCRDGNGIVGWALASFLEPVTMSV</sequence>
<dbReference type="OMA" id="ETLRVWW"/>
<dbReference type="GO" id="GO:0005085">
    <property type="term" value="F:guanyl-nucleotide exchange factor activity"/>
    <property type="evidence" value="ECO:0007669"/>
    <property type="project" value="InterPro"/>
</dbReference>
<feature type="compositionally biased region" description="Low complexity" evidence="1">
    <location>
        <begin position="685"/>
        <end position="694"/>
    </location>
</feature>
<feature type="compositionally biased region" description="Polar residues" evidence="1">
    <location>
        <begin position="798"/>
        <end position="808"/>
    </location>
</feature>
<proteinExistence type="predicted"/>
<dbReference type="PANTHER" id="PTHR22834:SF20">
    <property type="entry name" value="SH3 DOMAIN-CONTAINING PROTEIN"/>
    <property type="match status" value="1"/>
</dbReference>
<dbReference type="Proteomes" id="UP000054270">
    <property type="component" value="Unassembled WGS sequence"/>
</dbReference>
<evidence type="ECO:0000313" key="4">
    <source>
        <dbReference type="Proteomes" id="UP000054270"/>
    </source>
</evidence>
<keyword evidence="4" id="KW-1185">Reference proteome</keyword>
<dbReference type="Gene3D" id="1.20.900.10">
    <property type="entry name" value="Dbl homology (DH) domain"/>
    <property type="match status" value="1"/>
</dbReference>
<name>A0A0D2QAY6_HYPSF</name>
<dbReference type="InterPro" id="IPR035899">
    <property type="entry name" value="DBL_dom_sf"/>
</dbReference>
<dbReference type="Pfam" id="PF00621">
    <property type="entry name" value="RhoGEF"/>
    <property type="match status" value="1"/>
</dbReference>
<feature type="compositionally biased region" description="Basic and acidic residues" evidence="1">
    <location>
        <begin position="783"/>
        <end position="797"/>
    </location>
</feature>
<protein>
    <recommendedName>
        <fullName evidence="2">DH domain-containing protein</fullName>
    </recommendedName>
</protein>
<dbReference type="SUPFAM" id="SSF48065">
    <property type="entry name" value="DBL homology domain (DH-domain)"/>
    <property type="match status" value="1"/>
</dbReference>
<evidence type="ECO:0000256" key="1">
    <source>
        <dbReference type="SAM" id="MobiDB-lite"/>
    </source>
</evidence>
<feature type="compositionally biased region" description="Polar residues" evidence="1">
    <location>
        <begin position="648"/>
        <end position="663"/>
    </location>
</feature>
<dbReference type="InterPro" id="IPR000219">
    <property type="entry name" value="DH_dom"/>
</dbReference>
<organism evidence="3 4">
    <name type="scientific">Hypholoma sublateritium (strain FD-334 SS-4)</name>
    <dbReference type="NCBI Taxonomy" id="945553"/>
    <lineage>
        <taxon>Eukaryota</taxon>
        <taxon>Fungi</taxon>
        <taxon>Dikarya</taxon>
        <taxon>Basidiomycota</taxon>
        <taxon>Agaricomycotina</taxon>
        <taxon>Agaricomycetes</taxon>
        <taxon>Agaricomycetidae</taxon>
        <taxon>Agaricales</taxon>
        <taxon>Agaricineae</taxon>
        <taxon>Strophariaceae</taxon>
        <taxon>Hypholoma</taxon>
    </lineage>
</organism>
<feature type="region of interest" description="Disordered" evidence="1">
    <location>
        <begin position="600"/>
        <end position="730"/>
    </location>
</feature>
<dbReference type="AlphaFoldDB" id="A0A0D2QAY6"/>
<evidence type="ECO:0000313" key="3">
    <source>
        <dbReference type="EMBL" id="KJA28825.1"/>
    </source>
</evidence>
<dbReference type="OrthoDB" id="10256089at2759"/>
<reference evidence="4" key="1">
    <citation type="submission" date="2014-04" db="EMBL/GenBank/DDBJ databases">
        <title>Evolutionary Origins and Diversification of the Mycorrhizal Mutualists.</title>
        <authorList>
            <consortium name="DOE Joint Genome Institute"/>
            <consortium name="Mycorrhizal Genomics Consortium"/>
            <person name="Kohler A."/>
            <person name="Kuo A."/>
            <person name="Nagy L.G."/>
            <person name="Floudas D."/>
            <person name="Copeland A."/>
            <person name="Barry K.W."/>
            <person name="Cichocki N."/>
            <person name="Veneault-Fourrey C."/>
            <person name="LaButti K."/>
            <person name="Lindquist E.A."/>
            <person name="Lipzen A."/>
            <person name="Lundell T."/>
            <person name="Morin E."/>
            <person name="Murat C."/>
            <person name="Riley R."/>
            <person name="Ohm R."/>
            <person name="Sun H."/>
            <person name="Tunlid A."/>
            <person name="Henrissat B."/>
            <person name="Grigoriev I.V."/>
            <person name="Hibbett D.S."/>
            <person name="Martin F."/>
        </authorList>
    </citation>
    <scope>NUCLEOTIDE SEQUENCE [LARGE SCALE GENOMIC DNA]</scope>
    <source>
        <strain evidence="4">FD-334 SS-4</strain>
    </source>
</reference>
<feature type="compositionally biased region" description="Basic and acidic residues" evidence="1">
    <location>
        <begin position="517"/>
        <end position="555"/>
    </location>
</feature>
<dbReference type="GO" id="GO:0005737">
    <property type="term" value="C:cytoplasm"/>
    <property type="evidence" value="ECO:0007669"/>
    <property type="project" value="TreeGrafter"/>
</dbReference>
<feature type="compositionally biased region" description="Low complexity" evidence="1">
    <location>
        <begin position="622"/>
        <end position="647"/>
    </location>
</feature>
<dbReference type="CDD" id="cd00160">
    <property type="entry name" value="RhoGEF"/>
    <property type="match status" value="1"/>
</dbReference>
<dbReference type="GO" id="GO:0032955">
    <property type="term" value="P:regulation of division septum assembly"/>
    <property type="evidence" value="ECO:0007669"/>
    <property type="project" value="TreeGrafter"/>
</dbReference>
<dbReference type="STRING" id="945553.A0A0D2QAY6"/>
<feature type="compositionally biased region" description="Polar residues" evidence="1">
    <location>
        <begin position="701"/>
        <end position="711"/>
    </location>
</feature>